<dbReference type="Pfam" id="PF13007">
    <property type="entry name" value="LZ_Tnp_IS66"/>
    <property type="match status" value="1"/>
</dbReference>
<dbReference type="eggNOG" id="COG4372">
    <property type="taxonomic scope" value="Bacteria"/>
</dbReference>
<comment type="caution">
    <text evidence="7">The sequence shown here is derived from an EMBL/GenBank/DDBJ whole genome shotgun (WGS) entry which is preliminary data.</text>
</comment>
<evidence type="ECO:0000313" key="7">
    <source>
        <dbReference type="EMBL" id="EAQ97013.2"/>
    </source>
</evidence>
<feature type="coiled-coil region" evidence="1">
    <location>
        <begin position="12"/>
        <end position="82"/>
    </location>
</feature>
<dbReference type="HOGENOM" id="CLU_023034_0_0_6"/>
<dbReference type="EMBL" id="AAOA02000002">
    <property type="protein sequence ID" value="EAQ97013.2"/>
    <property type="molecule type" value="Genomic_DNA"/>
</dbReference>
<evidence type="ECO:0000259" key="6">
    <source>
        <dbReference type="Pfam" id="PF13817"/>
    </source>
</evidence>
<dbReference type="NCBIfam" id="NF033517">
    <property type="entry name" value="transpos_IS66"/>
    <property type="match status" value="1"/>
</dbReference>
<feature type="domain" description="Transposase IS66 C-terminal" evidence="6">
    <location>
        <begin position="495"/>
        <end position="532"/>
    </location>
</feature>
<dbReference type="EMBL" id="AAOA02000003">
    <property type="protein sequence ID" value="ESZ89333.1"/>
    <property type="molecule type" value="Genomic_DNA"/>
</dbReference>
<evidence type="ECO:0000256" key="2">
    <source>
        <dbReference type="SAM" id="MobiDB-lite"/>
    </source>
</evidence>
<gene>
    <name evidence="8" type="ORF">KT71_002714</name>
    <name evidence="7" type="ORF">KT71_12160</name>
</gene>
<dbReference type="STRING" id="314285.KT71_002714"/>
<dbReference type="Pfam" id="PF13817">
    <property type="entry name" value="DDE_Tnp_IS66_C"/>
    <property type="match status" value="1"/>
</dbReference>
<dbReference type="Pfam" id="PF03050">
    <property type="entry name" value="DDE_Tnp_IS66"/>
    <property type="match status" value="1"/>
</dbReference>
<organism evidence="7 9">
    <name type="scientific">Congregibacter litoralis KT71</name>
    <dbReference type="NCBI Taxonomy" id="314285"/>
    <lineage>
        <taxon>Bacteria</taxon>
        <taxon>Pseudomonadati</taxon>
        <taxon>Pseudomonadota</taxon>
        <taxon>Gammaproteobacteria</taxon>
        <taxon>Cellvibrionales</taxon>
        <taxon>Halieaceae</taxon>
        <taxon>Congregibacter</taxon>
    </lineage>
</organism>
<accession>A4AAD6</accession>
<keyword evidence="9" id="KW-1185">Reference proteome</keyword>
<keyword evidence="1" id="KW-0175">Coiled coil</keyword>
<proteinExistence type="predicted"/>
<dbReference type="Proteomes" id="UP000019205">
    <property type="component" value="Chromosome"/>
</dbReference>
<reference evidence="7 9" key="2">
    <citation type="journal article" date="2009" name="PLoS ONE">
        <title>The photosynthetic apparatus and its regulation in the aerobic gammaproteobacterium Congregibacter litoralis gen. nov., sp. nov.</title>
        <authorList>
            <person name="Spring S."/>
            <person name="Lunsdorf H."/>
            <person name="Fuchs B.M."/>
            <person name="Tindall B.J."/>
        </authorList>
    </citation>
    <scope>NUCLEOTIDE SEQUENCE [LARGE SCALE GENOMIC DNA]</scope>
    <source>
        <strain evidence="7">KT71</strain>
    </source>
</reference>
<dbReference type="InterPro" id="IPR004291">
    <property type="entry name" value="Transposase_IS66_central"/>
</dbReference>
<dbReference type="InterPro" id="IPR024463">
    <property type="entry name" value="Transposase_TnpC_homeodom"/>
</dbReference>
<evidence type="ECO:0000256" key="1">
    <source>
        <dbReference type="SAM" id="Coils"/>
    </source>
</evidence>
<protein>
    <submittedName>
        <fullName evidence="7">Transposase</fullName>
    </submittedName>
</protein>
<reference evidence="7 9" key="1">
    <citation type="journal article" date="2007" name="Proc. Natl. Acad. Sci. U.S.A.">
        <title>Characterization of a marine gammaproteobacterium capable of aerobic anoxygenic photosynthesis.</title>
        <authorList>
            <person name="Fuchs B.M."/>
            <person name="Spring S."/>
            <person name="Teeling H."/>
            <person name="Quast C."/>
            <person name="Wulf J."/>
            <person name="Schattenhofer M."/>
            <person name="Yan S."/>
            <person name="Ferriera S."/>
            <person name="Johnson J."/>
            <person name="Glockner F.O."/>
            <person name="Amann R."/>
        </authorList>
    </citation>
    <scope>NUCLEOTIDE SEQUENCE [LARGE SCALE GENOMIC DNA]</scope>
    <source>
        <strain evidence="7">KT71</strain>
    </source>
</reference>
<dbReference type="AlphaFoldDB" id="A4AAD6"/>
<evidence type="ECO:0000259" key="3">
    <source>
        <dbReference type="Pfam" id="PF03050"/>
    </source>
</evidence>
<dbReference type="PANTHER" id="PTHR33678">
    <property type="entry name" value="BLL1576 PROTEIN"/>
    <property type="match status" value="1"/>
</dbReference>
<dbReference type="InterPro" id="IPR052344">
    <property type="entry name" value="Transposase-related"/>
</dbReference>
<sequence>MPSAVDITKLSESEVRQLAAQMQSTIQQLQTERDAQLHERDTAIQQLEVERDTQLQERDAAIQRLTIEKERLTHEIAILRRHRFGKRSEQGKSPQQSLLSDLVDEDLAAIENELEMLEPPVAKERQRSKPRRQPLPPQLPRTEIHHDPDSTTCGCGCKLTRIGEDVSEKLDYEPGSFSVERHIRSKWACKACETVVQAPVAPHIIEKGIPTTNLLAQVLISKYADHLPLYRQEQIYARAGVELPRSTLADWVGRCGVELTPLVDRLRSCLLGHAVLHADETPVPMLSPGNKKTHRAYIWAYATPRTDERQAVVYDFQPTRSGKACRDFLEDWQGQLVCDDYSGYKAGFAKGLTEVGCWAHARRKFFELAERGNSPIADQALVIIGKLYEVERDIQEKPPDERQRVRESLSRPIIEHLRKWLVHQRSGLTDGTRTTKAMDYSLKRWEALTRYLDDGAVPIDNNWIENQVRPWALGRKNWLFAGSLRSGQRAANVMSLIQSAKINGIDPQAYLHDVLERLPTLMYSDIDTLLPHNWSSSIKV</sequence>
<feature type="domain" description="Transposase IS66 central" evidence="3">
    <location>
        <begin position="207"/>
        <end position="488"/>
    </location>
</feature>
<reference evidence="7" key="3">
    <citation type="submission" date="2013-10" db="EMBL/GenBank/DDBJ databases">
        <title>Genome sequence of Congregibacter litoralis.</title>
        <authorList>
            <person name="Spring S."/>
            <person name="Fiebig A."/>
            <person name="Goeker M."/>
        </authorList>
    </citation>
    <scope>NUCLEOTIDE SEQUENCE</scope>
    <source>
        <strain evidence="7">KT71</strain>
    </source>
</reference>
<feature type="domain" description="Transposase TnpC homeodomain" evidence="5">
    <location>
        <begin position="71"/>
        <end position="144"/>
    </location>
</feature>
<dbReference type="Pfam" id="PF13005">
    <property type="entry name" value="zf-IS66"/>
    <property type="match status" value="1"/>
</dbReference>
<dbReference type="OrthoDB" id="9800877at2"/>
<feature type="domain" description="Transposase IS66 zinc-finger binding" evidence="4">
    <location>
        <begin position="151"/>
        <end position="193"/>
    </location>
</feature>
<dbReference type="PANTHER" id="PTHR33678:SF1">
    <property type="entry name" value="BLL1576 PROTEIN"/>
    <property type="match status" value="1"/>
</dbReference>
<evidence type="ECO:0000313" key="9">
    <source>
        <dbReference type="Proteomes" id="UP000019205"/>
    </source>
</evidence>
<feature type="region of interest" description="Disordered" evidence="2">
    <location>
        <begin position="114"/>
        <end position="150"/>
    </location>
</feature>
<evidence type="ECO:0000313" key="8">
    <source>
        <dbReference type="EMBL" id="ESZ89333.1"/>
    </source>
</evidence>
<evidence type="ECO:0000259" key="4">
    <source>
        <dbReference type="Pfam" id="PF13005"/>
    </source>
</evidence>
<evidence type="ECO:0000259" key="5">
    <source>
        <dbReference type="Pfam" id="PF13007"/>
    </source>
</evidence>
<name>A4AAD6_9GAMM</name>
<dbReference type="RefSeq" id="WP_023659918.1">
    <property type="nucleotide sequence ID" value="NZ_CM002299.1"/>
</dbReference>
<dbReference type="InterPro" id="IPR039552">
    <property type="entry name" value="IS66_C"/>
</dbReference>
<dbReference type="InterPro" id="IPR024474">
    <property type="entry name" value="Znf_dom_IS66"/>
</dbReference>